<reference evidence="3 4" key="1">
    <citation type="submission" date="2020-08" db="EMBL/GenBank/DDBJ databases">
        <title>Genomic Encyclopedia of Type Strains, Phase IV (KMG-IV): sequencing the most valuable type-strain genomes for metagenomic binning, comparative biology and taxonomic classification.</title>
        <authorList>
            <person name="Goeker M."/>
        </authorList>
    </citation>
    <scope>NUCLEOTIDE SEQUENCE [LARGE SCALE GENOMIC DNA]</scope>
    <source>
        <strain evidence="3 4">DSM 27203</strain>
    </source>
</reference>
<gene>
    <name evidence="3" type="ORF">FHR23_001561</name>
</gene>
<dbReference type="AlphaFoldDB" id="A0A840YY90"/>
<accession>A0A840YY90</accession>
<feature type="signal peptide" evidence="2">
    <location>
        <begin position="1"/>
        <end position="19"/>
    </location>
</feature>
<name>A0A840YY90_9SPHN</name>
<evidence type="ECO:0000256" key="2">
    <source>
        <dbReference type="SAM" id="SignalP"/>
    </source>
</evidence>
<feature type="region of interest" description="Disordered" evidence="1">
    <location>
        <begin position="145"/>
        <end position="165"/>
    </location>
</feature>
<feature type="compositionally biased region" description="Basic and acidic residues" evidence="1">
    <location>
        <begin position="145"/>
        <end position="155"/>
    </location>
</feature>
<comment type="caution">
    <text evidence="3">The sequence shown here is derived from an EMBL/GenBank/DDBJ whole genome shotgun (WGS) entry which is preliminary data.</text>
</comment>
<keyword evidence="2" id="KW-0732">Signal</keyword>
<evidence type="ECO:0000313" key="3">
    <source>
        <dbReference type="EMBL" id="MBB5718638.1"/>
    </source>
</evidence>
<evidence type="ECO:0000313" key="4">
    <source>
        <dbReference type="Proteomes" id="UP000554342"/>
    </source>
</evidence>
<evidence type="ECO:0000256" key="1">
    <source>
        <dbReference type="SAM" id="MobiDB-lite"/>
    </source>
</evidence>
<organism evidence="3 4">
    <name type="scientific">Stakelama sediminis</name>
    <dbReference type="NCBI Taxonomy" id="463200"/>
    <lineage>
        <taxon>Bacteria</taxon>
        <taxon>Pseudomonadati</taxon>
        <taxon>Pseudomonadota</taxon>
        <taxon>Alphaproteobacteria</taxon>
        <taxon>Sphingomonadales</taxon>
        <taxon>Sphingomonadaceae</taxon>
        <taxon>Stakelama</taxon>
    </lineage>
</organism>
<protein>
    <submittedName>
        <fullName evidence="3">Acetyl-CoA acetyltransferase</fullName>
    </submittedName>
</protein>
<dbReference type="GO" id="GO:0016740">
    <property type="term" value="F:transferase activity"/>
    <property type="evidence" value="ECO:0007669"/>
    <property type="project" value="UniProtKB-KW"/>
</dbReference>
<keyword evidence="4" id="KW-1185">Reference proteome</keyword>
<proteinExistence type="predicted"/>
<dbReference type="Proteomes" id="UP000554342">
    <property type="component" value="Unassembled WGS sequence"/>
</dbReference>
<dbReference type="RefSeq" id="WP_184002573.1">
    <property type="nucleotide sequence ID" value="NZ_BAABIF010000013.1"/>
</dbReference>
<dbReference type="EMBL" id="JACIJI010000002">
    <property type="protein sequence ID" value="MBB5718638.1"/>
    <property type="molecule type" value="Genomic_DNA"/>
</dbReference>
<dbReference type="PROSITE" id="PS51257">
    <property type="entry name" value="PROKAR_LIPOPROTEIN"/>
    <property type="match status" value="1"/>
</dbReference>
<feature type="chain" id="PRO_5032675149" evidence="2">
    <location>
        <begin position="20"/>
        <end position="165"/>
    </location>
</feature>
<keyword evidence="3" id="KW-0808">Transferase</keyword>
<sequence length="165" mass="17572">MKRACIVLIPALLIGGCAASRSGYPSLLPRAVEQQSLAPPKPEPTPVVTPDMSLDDKIAALTKQFDSATDAFDNAMADARPIITAGQNVDQGSPAWLNAQQALATLDAYRAAMLEPFVALEQLAITRAQAGDQPYPKLDQAIAHAEAEDTSRTQELDTLENITDS</sequence>